<organism evidence="1 2">
    <name type="scientific">Naasia lichenicola</name>
    <dbReference type="NCBI Taxonomy" id="2565933"/>
    <lineage>
        <taxon>Bacteria</taxon>
        <taxon>Bacillati</taxon>
        <taxon>Actinomycetota</taxon>
        <taxon>Actinomycetes</taxon>
        <taxon>Micrococcales</taxon>
        <taxon>Microbacteriaceae</taxon>
        <taxon>Naasia</taxon>
    </lineage>
</organism>
<name>A0A4S4FJI6_9MICO</name>
<dbReference type="Proteomes" id="UP000309133">
    <property type="component" value="Unassembled WGS sequence"/>
</dbReference>
<sequence length="62" mass="7158">MSDEARKSERNPWSFRGMVLGAWRSILMLFVAESTLDKSEVTKLEERWASDDARRGGPERKS</sequence>
<comment type="caution">
    <text evidence="1">The sequence shown here is derived from an EMBL/GenBank/DDBJ whole genome shotgun (WGS) entry which is preliminary data.</text>
</comment>
<keyword evidence="2" id="KW-1185">Reference proteome</keyword>
<accession>A0A4S4FJI6</accession>
<dbReference type="EMBL" id="SSSM01000005">
    <property type="protein sequence ID" value="THG30074.1"/>
    <property type="molecule type" value="Genomic_DNA"/>
</dbReference>
<gene>
    <name evidence="1" type="ORF">E6C64_15675</name>
</gene>
<reference evidence="1 2" key="1">
    <citation type="submission" date="2019-04" db="EMBL/GenBank/DDBJ databases">
        <authorList>
            <person name="Jiang L."/>
        </authorList>
    </citation>
    <scope>NUCLEOTIDE SEQUENCE [LARGE SCALE GENOMIC DNA]</scope>
    <source>
        <strain evidence="1 2">YIM 131853</strain>
    </source>
</reference>
<dbReference type="RefSeq" id="WP_136428465.1">
    <property type="nucleotide sequence ID" value="NZ_SSSM01000005.1"/>
</dbReference>
<protein>
    <submittedName>
        <fullName evidence="1">Uncharacterized protein</fullName>
    </submittedName>
</protein>
<evidence type="ECO:0000313" key="2">
    <source>
        <dbReference type="Proteomes" id="UP000309133"/>
    </source>
</evidence>
<dbReference type="AlphaFoldDB" id="A0A4S4FJI6"/>
<proteinExistence type="predicted"/>
<evidence type="ECO:0000313" key="1">
    <source>
        <dbReference type="EMBL" id="THG30074.1"/>
    </source>
</evidence>